<name>A0A386ZAV9_9NOCA</name>
<dbReference type="InterPro" id="IPR007527">
    <property type="entry name" value="Znf_SWIM"/>
</dbReference>
<proteinExistence type="predicted"/>
<feature type="domain" description="SWIM-type" evidence="2">
    <location>
        <begin position="133"/>
        <end position="162"/>
    </location>
</feature>
<evidence type="ECO:0000313" key="4">
    <source>
        <dbReference type="Proteomes" id="UP000267164"/>
    </source>
</evidence>
<keyword evidence="1" id="KW-0863">Zinc-finger</keyword>
<evidence type="ECO:0000259" key="2">
    <source>
        <dbReference type="PROSITE" id="PS50966"/>
    </source>
</evidence>
<dbReference type="Proteomes" id="UP000267164">
    <property type="component" value="Chromosome"/>
</dbReference>
<dbReference type="OrthoDB" id="188274at2"/>
<dbReference type="PANTHER" id="PTHR38133">
    <property type="entry name" value="SLR1429 PROTEIN"/>
    <property type="match status" value="1"/>
</dbReference>
<dbReference type="KEGG" id="nyu:D7D52_15205"/>
<dbReference type="Pfam" id="PF04434">
    <property type="entry name" value="SWIM"/>
    <property type="match status" value="1"/>
</dbReference>
<organism evidence="3 4">
    <name type="scientific">Nocardia yunnanensis</name>
    <dbReference type="NCBI Taxonomy" id="2382165"/>
    <lineage>
        <taxon>Bacteria</taxon>
        <taxon>Bacillati</taxon>
        <taxon>Actinomycetota</taxon>
        <taxon>Actinomycetes</taxon>
        <taxon>Mycobacteriales</taxon>
        <taxon>Nocardiaceae</taxon>
        <taxon>Nocardia</taxon>
    </lineage>
</organism>
<accession>A0A386ZAV9</accession>
<protein>
    <recommendedName>
        <fullName evidence="2">SWIM-type domain-containing protein</fullName>
    </recommendedName>
</protein>
<dbReference type="EMBL" id="CP032568">
    <property type="protein sequence ID" value="AYF74982.1"/>
    <property type="molecule type" value="Genomic_DNA"/>
</dbReference>
<dbReference type="GO" id="GO:0008270">
    <property type="term" value="F:zinc ion binding"/>
    <property type="evidence" value="ECO:0007669"/>
    <property type="project" value="UniProtKB-KW"/>
</dbReference>
<keyword evidence="4" id="KW-1185">Reference proteome</keyword>
<dbReference type="PANTHER" id="PTHR38133:SF1">
    <property type="entry name" value="SLR1429 PROTEIN"/>
    <property type="match status" value="1"/>
</dbReference>
<reference evidence="3 4" key="1">
    <citation type="submission" date="2018-09" db="EMBL/GenBank/DDBJ databases">
        <title>Nocardia yunnanensis sp. nov., an actinomycete isolated from a soil sample.</title>
        <authorList>
            <person name="Zhang J."/>
        </authorList>
    </citation>
    <scope>NUCLEOTIDE SEQUENCE [LARGE SCALE GENOMIC DNA]</scope>
    <source>
        <strain evidence="3 4">CFHS0054</strain>
    </source>
</reference>
<keyword evidence="1" id="KW-0479">Metal-binding</keyword>
<dbReference type="RefSeq" id="WP_120737042.1">
    <property type="nucleotide sequence ID" value="NZ_CP032568.1"/>
</dbReference>
<dbReference type="PROSITE" id="PS50966">
    <property type="entry name" value="ZF_SWIM"/>
    <property type="match status" value="1"/>
</dbReference>
<evidence type="ECO:0000256" key="1">
    <source>
        <dbReference type="PROSITE-ProRule" id="PRU00325"/>
    </source>
</evidence>
<dbReference type="AlphaFoldDB" id="A0A386ZAV9"/>
<sequence length="256" mass="28375">MNVHIDFSEFGERRPVRGGVRARSQRGTAFARTWWGRAFLEAVEQVADQGRLARGRSYARTGQVVNYRLEPGIVSAEVQGSQPRPFVSVFTLRQLRDERLDELVAQVRSTPGMLGEIAAGNLPKALGPLLLPTTVRELDFSCSCPDSGWPCKHVAAVCYVIAERLDEHPNTLLTLRGIELDDLIGSVQREAAPAETTDLYGNDVEFPSLPKPEFHPAPDDLDAVLLRQALRMTAEDEQSVAAGLRQLRALYRSLDQ</sequence>
<gene>
    <name evidence="3" type="ORF">D7D52_15205</name>
</gene>
<keyword evidence="1" id="KW-0862">Zinc</keyword>
<evidence type="ECO:0000313" key="3">
    <source>
        <dbReference type="EMBL" id="AYF74982.1"/>
    </source>
</evidence>